<evidence type="ECO:0000313" key="3">
    <source>
        <dbReference type="Proteomes" id="UP000553963"/>
    </source>
</evidence>
<comment type="caution">
    <text evidence="2">The sequence shown here is derived from an EMBL/GenBank/DDBJ whole genome shotgun (WGS) entry which is preliminary data.</text>
</comment>
<dbReference type="PRINTS" id="PR00080">
    <property type="entry name" value="SDRFAMILY"/>
</dbReference>
<dbReference type="Pfam" id="PF13561">
    <property type="entry name" value="adh_short_C2"/>
    <property type="match status" value="1"/>
</dbReference>
<evidence type="ECO:0000313" key="2">
    <source>
        <dbReference type="EMBL" id="MBB3930501.1"/>
    </source>
</evidence>
<dbReference type="Gene3D" id="3.40.50.720">
    <property type="entry name" value="NAD(P)-binding Rossmann-like Domain"/>
    <property type="match status" value="1"/>
</dbReference>
<proteinExistence type="inferred from homology"/>
<organism evidence="2 3">
    <name type="scientific">Kaistia hirudinis</name>
    <dbReference type="NCBI Taxonomy" id="1293440"/>
    <lineage>
        <taxon>Bacteria</taxon>
        <taxon>Pseudomonadati</taxon>
        <taxon>Pseudomonadota</taxon>
        <taxon>Alphaproteobacteria</taxon>
        <taxon>Hyphomicrobiales</taxon>
        <taxon>Kaistiaceae</taxon>
        <taxon>Kaistia</taxon>
    </lineage>
</organism>
<dbReference type="Proteomes" id="UP000553963">
    <property type="component" value="Unassembled WGS sequence"/>
</dbReference>
<sequence>MSDLPSFDLSGRVALVTGAARGLGRAIALGLAAHGADVAIGLRDAEADGGLAAEIEAMGRRAMRLPMDVMDLPACYAAVDDVLTAFGKIDILVNNAGGGVGSALIDSSEQEFDFTVDFNVKSSFFLTQYVGRAMIARGRGGSIVNMGSQAGAIALPGEGIYCLAKAAVAHMTKCFAVEWGEHNVRVNCVAPTFIRTDGTAKMLSDPVFHADVIQRIAALHRIGEPKEVAGAVVFLASDAASMVTGQTLLVDGGWTAR</sequence>
<dbReference type="NCBIfam" id="NF005559">
    <property type="entry name" value="PRK07231.1"/>
    <property type="match status" value="1"/>
</dbReference>
<evidence type="ECO:0000256" key="1">
    <source>
        <dbReference type="ARBA" id="ARBA00006484"/>
    </source>
</evidence>
<keyword evidence="3" id="KW-1185">Reference proteome</keyword>
<dbReference type="PANTHER" id="PTHR42760">
    <property type="entry name" value="SHORT-CHAIN DEHYDROGENASES/REDUCTASES FAMILY MEMBER"/>
    <property type="match status" value="1"/>
</dbReference>
<dbReference type="InterPro" id="IPR002347">
    <property type="entry name" value="SDR_fam"/>
</dbReference>
<dbReference type="PRINTS" id="PR00081">
    <property type="entry name" value="GDHRDH"/>
</dbReference>
<comment type="similarity">
    <text evidence="1">Belongs to the short-chain dehydrogenases/reductases (SDR) family.</text>
</comment>
<dbReference type="AlphaFoldDB" id="A0A840ANP9"/>
<reference evidence="2 3" key="1">
    <citation type="submission" date="2020-08" db="EMBL/GenBank/DDBJ databases">
        <title>Genomic Encyclopedia of Type Strains, Phase IV (KMG-IV): sequencing the most valuable type-strain genomes for metagenomic binning, comparative biology and taxonomic classification.</title>
        <authorList>
            <person name="Goeker M."/>
        </authorList>
    </citation>
    <scope>NUCLEOTIDE SEQUENCE [LARGE SCALE GENOMIC DNA]</scope>
    <source>
        <strain evidence="2 3">DSM 25966</strain>
    </source>
</reference>
<protein>
    <submittedName>
        <fullName evidence="2">NAD(P)-dependent dehydrogenase (Short-subunit alcohol dehydrogenase family)</fullName>
    </submittedName>
</protein>
<dbReference type="GO" id="GO:0016616">
    <property type="term" value="F:oxidoreductase activity, acting on the CH-OH group of donors, NAD or NADP as acceptor"/>
    <property type="evidence" value="ECO:0007669"/>
    <property type="project" value="TreeGrafter"/>
</dbReference>
<dbReference type="EMBL" id="JACIDS010000002">
    <property type="protein sequence ID" value="MBB3930501.1"/>
    <property type="molecule type" value="Genomic_DNA"/>
</dbReference>
<dbReference type="FunFam" id="3.40.50.720:FF:000084">
    <property type="entry name" value="Short-chain dehydrogenase reductase"/>
    <property type="match status" value="1"/>
</dbReference>
<accession>A0A840ANP9</accession>
<dbReference type="InterPro" id="IPR036291">
    <property type="entry name" value="NAD(P)-bd_dom_sf"/>
</dbReference>
<name>A0A840ANP9_9HYPH</name>
<dbReference type="SUPFAM" id="SSF51735">
    <property type="entry name" value="NAD(P)-binding Rossmann-fold domains"/>
    <property type="match status" value="1"/>
</dbReference>
<dbReference type="RefSeq" id="WP_183398152.1">
    <property type="nucleotide sequence ID" value="NZ_JACIDS010000002.1"/>
</dbReference>
<gene>
    <name evidence="2" type="ORF">GGR25_001540</name>
</gene>